<dbReference type="EMBL" id="NQWI01000066">
    <property type="protein sequence ID" value="PDW02478.1"/>
    <property type="molecule type" value="Genomic_DNA"/>
</dbReference>
<comment type="caution">
    <text evidence="1">The sequence shown here is derived from an EMBL/GenBank/DDBJ whole genome shotgun (WGS) entry which is preliminary data.</text>
</comment>
<gene>
    <name evidence="1" type="ORF">CJ255_13815</name>
</gene>
<dbReference type="InterPro" id="IPR025132">
    <property type="entry name" value="DUF4058"/>
</dbReference>
<accession>A0A2A6RHY1</accession>
<dbReference type="Proteomes" id="UP000220527">
    <property type="component" value="Unassembled WGS sequence"/>
</dbReference>
<dbReference type="AlphaFoldDB" id="A0A2A6RHY1"/>
<sequence>METPFPGMDPYLEAPNLWPDVHHHLIVTIRDQLQAQLTPQYQAVITPYTALENITTAANRRTQAEAAILENEPPEVLPAPLTIPAMMVVPIEYARIEILTVRNHALVTVIELLSPAHKRPGFDGAHVYEQKRQEIFCSTANLLELDLLRAGQRLQTAEPLPDAPYFIFLSRMQRRPHLEIWPLQLREPIALIPVPLRFPDAPIVLDLSKAIHKAYAQAHYDLDINYADPPPAPAFSPEDAAWIDECLQTSGLRGG</sequence>
<dbReference type="Pfam" id="PF13267">
    <property type="entry name" value="DUF4058"/>
    <property type="match status" value="1"/>
</dbReference>
<dbReference type="OrthoDB" id="148372at2"/>
<evidence type="ECO:0008006" key="3">
    <source>
        <dbReference type="Google" id="ProtNLM"/>
    </source>
</evidence>
<organism evidence="1 2">
    <name type="scientific">Candidatus Viridilinea mediisalina</name>
    <dbReference type="NCBI Taxonomy" id="2024553"/>
    <lineage>
        <taxon>Bacteria</taxon>
        <taxon>Bacillati</taxon>
        <taxon>Chloroflexota</taxon>
        <taxon>Chloroflexia</taxon>
        <taxon>Chloroflexales</taxon>
        <taxon>Chloroflexineae</taxon>
        <taxon>Oscillochloridaceae</taxon>
        <taxon>Candidatus Viridilinea</taxon>
    </lineage>
</organism>
<reference evidence="2" key="1">
    <citation type="submission" date="2017-08" db="EMBL/GenBank/DDBJ databases">
        <authorList>
            <person name="Grouzdev D.S."/>
            <person name="Gaisin V.A."/>
            <person name="Rysina M.S."/>
            <person name="Gorlenko V.M."/>
        </authorList>
    </citation>
    <scope>NUCLEOTIDE SEQUENCE [LARGE SCALE GENOMIC DNA]</scope>
    <source>
        <strain evidence="2">Kir15-3F</strain>
    </source>
</reference>
<dbReference type="RefSeq" id="WP_097644689.1">
    <property type="nucleotide sequence ID" value="NZ_NQWI01000066.1"/>
</dbReference>
<keyword evidence="2" id="KW-1185">Reference proteome</keyword>
<proteinExistence type="predicted"/>
<evidence type="ECO:0000313" key="2">
    <source>
        <dbReference type="Proteomes" id="UP000220527"/>
    </source>
</evidence>
<protein>
    <recommendedName>
        <fullName evidence="3">DUF4058 domain-containing protein</fullName>
    </recommendedName>
</protein>
<evidence type="ECO:0000313" key="1">
    <source>
        <dbReference type="EMBL" id="PDW02478.1"/>
    </source>
</evidence>
<name>A0A2A6RHY1_9CHLR</name>